<sequence>MGDVTDPQHLDRWASVAPESYNEKEHDNTIIDKKIQRPGTVKINVTGAFITDEGSTTPQPRDEDGAFHETKDIRLPHHTSIVSHVAVDIGGSLVKLVYFSQEPASQETGGRLNFLKFETTRIEQCLQYINQLKTRHQILNGTKSSDLCVIATGGGAYKYYDRMKEVLEVEVLREDEMECLILGLNFFIAEIPEETFTYSDAEDINFARPNSNPYPYLLVNIGSGVSMVKVSGPRHFERIGGTSLGGGTFWGLLSLLTGARSFDAMLELADKGDNASVDMLVGDIYGADYGKIGLKSTAIASSFGKVFKMKRQAEADAEDDGGLSNGDPAEAGGEIKASKRFAPEDISRSLLYAISNNIGQIAYLQSEKHDLQHIYFGGSFIRGHRQTMNTLSYAIKFWSKGQKQAFFMRHEGYLGSTGAFLKQQPRNWGRRNSFENV</sequence>
<dbReference type="NCBIfam" id="TIGR00555">
    <property type="entry name" value="panK_eukar"/>
    <property type="match status" value="1"/>
</dbReference>
<dbReference type="PANTHER" id="PTHR12280">
    <property type="entry name" value="PANTOTHENATE KINASE"/>
    <property type="match status" value="1"/>
</dbReference>
<proteinExistence type="predicted"/>
<dbReference type="InterPro" id="IPR043129">
    <property type="entry name" value="ATPase_NBD"/>
</dbReference>
<dbReference type="CDD" id="cd24123">
    <property type="entry name" value="ASKHA_NBD_PanK-II_Pank4"/>
    <property type="match status" value="1"/>
</dbReference>
<dbReference type="PANTHER" id="PTHR12280:SF20">
    <property type="entry name" value="4'-PHOSPHOPANTETHEINE PHOSPHATASE"/>
    <property type="match status" value="1"/>
</dbReference>
<reference evidence="5" key="1">
    <citation type="submission" date="2021-03" db="EMBL/GenBank/DDBJ databases">
        <authorList>
            <person name="Tagirdzhanova G."/>
        </authorList>
    </citation>
    <scope>NUCLEOTIDE SEQUENCE</scope>
</reference>
<feature type="region of interest" description="Disordered" evidence="4">
    <location>
        <begin position="317"/>
        <end position="336"/>
    </location>
</feature>
<dbReference type="GO" id="GO:0004594">
    <property type="term" value="F:pantothenate kinase activity"/>
    <property type="evidence" value="ECO:0007669"/>
    <property type="project" value="TreeGrafter"/>
</dbReference>
<dbReference type="AlphaFoldDB" id="A0A8H3EXN8"/>
<dbReference type="GO" id="GO:0005829">
    <property type="term" value="C:cytosol"/>
    <property type="evidence" value="ECO:0007669"/>
    <property type="project" value="TreeGrafter"/>
</dbReference>
<dbReference type="Proteomes" id="UP000664169">
    <property type="component" value="Unassembled WGS sequence"/>
</dbReference>
<dbReference type="FunFam" id="3.30.420.510:FF:000005">
    <property type="entry name" value="Probable pantothenate kinase"/>
    <property type="match status" value="1"/>
</dbReference>
<accession>A0A8H3EXN8</accession>
<organism evidence="5 6">
    <name type="scientific">Gomphillus americanus</name>
    <dbReference type="NCBI Taxonomy" id="1940652"/>
    <lineage>
        <taxon>Eukaryota</taxon>
        <taxon>Fungi</taxon>
        <taxon>Dikarya</taxon>
        <taxon>Ascomycota</taxon>
        <taxon>Pezizomycotina</taxon>
        <taxon>Lecanoromycetes</taxon>
        <taxon>OSLEUM clade</taxon>
        <taxon>Ostropomycetidae</taxon>
        <taxon>Ostropales</taxon>
        <taxon>Graphidaceae</taxon>
        <taxon>Gomphilloideae</taxon>
        <taxon>Gomphillus</taxon>
    </lineage>
</organism>
<dbReference type="FunFam" id="3.30.420.40:FF:000115">
    <property type="entry name" value="Pantothenate kinase PanK"/>
    <property type="match status" value="1"/>
</dbReference>
<protein>
    <recommendedName>
        <fullName evidence="7">Pantothenate kinase</fullName>
    </recommendedName>
</protein>
<keyword evidence="1" id="KW-0547">Nucleotide-binding</keyword>
<dbReference type="OrthoDB" id="498611at2759"/>
<keyword evidence="2" id="KW-0067">ATP-binding</keyword>
<evidence type="ECO:0000256" key="1">
    <source>
        <dbReference type="ARBA" id="ARBA00022741"/>
    </source>
</evidence>
<dbReference type="InterPro" id="IPR004567">
    <property type="entry name" value="Type_II_PanK"/>
</dbReference>
<dbReference type="GO" id="GO:0015937">
    <property type="term" value="P:coenzyme A biosynthetic process"/>
    <property type="evidence" value="ECO:0007669"/>
    <property type="project" value="UniProtKB-KW"/>
</dbReference>
<dbReference type="Gene3D" id="3.30.420.510">
    <property type="match status" value="1"/>
</dbReference>
<keyword evidence="6" id="KW-1185">Reference proteome</keyword>
<dbReference type="Gene3D" id="3.30.420.40">
    <property type="match status" value="1"/>
</dbReference>
<dbReference type="GO" id="GO:0005524">
    <property type="term" value="F:ATP binding"/>
    <property type="evidence" value="ECO:0007669"/>
    <property type="project" value="UniProtKB-KW"/>
</dbReference>
<evidence type="ECO:0000256" key="3">
    <source>
        <dbReference type="ARBA" id="ARBA00022993"/>
    </source>
</evidence>
<dbReference type="EMBL" id="CAJPDQ010000007">
    <property type="protein sequence ID" value="CAF9912163.1"/>
    <property type="molecule type" value="Genomic_DNA"/>
</dbReference>
<name>A0A8H3EXN8_9LECA</name>
<evidence type="ECO:0000313" key="5">
    <source>
        <dbReference type="EMBL" id="CAF9912163.1"/>
    </source>
</evidence>
<gene>
    <name evidence="5" type="ORF">GOMPHAMPRED_007575</name>
</gene>
<evidence type="ECO:0000256" key="4">
    <source>
        <dbReference type="SAM" id="MobiDB-lite"/>
    </source>
</evidence>
<comment type="caution">
    <text evidence="5">The sequence shown here is derived from an EMBL/GenBank/DDBJ whole genome shotgun (WGS) entry which is preliminary data.</text>
</comment>
<dbReference type="Pfam" id="PF03630">
    <property type="entry name" value="Fumble"/>
    <property type="match status" value="1"/>
</dbReference>
<evidence type="ECO:0008006" key="7">
    <source>
        <dbReference type="Google" id="ProtNLM"/>
    </source>
</evidence>
<dbReference type="SUPFAM" id="SSF53067">
    <property type="entry name" value="Actin-like ATPase domain"/>
    <property type="match status" value="2"/>
</dbReference>
<evidence type="ECO:0000313" key="6">
    <source>
        <dbReference type="Proteomes" id="UP000664169"/>
    </source>
</evidence>
<dbReference type="GO" id="GO:0005634">
    <property type="term" value="C:nucleus"/>
    <property type="evidence" value="ECO:0007669"/>
    <property type="project" value="TreeGrafter"/>
</dbReference>
<keyword evidence="3" id="KW-0173">Coenzyme A biosynthesis</keyword>
<evidence type="ECO:0000256" key="2">
    <source>
        <dbReference type="ARBA" id="ARBA00022840"/>
    </source>
</evidence>